<gene>
    <name evidence="2" type="ORF">BXYJ_LOCUS13551</name>
</gene>
<evidence type="ECO:0000313" key="6">
    <source>
        <dbReference type="WBParaSite" id="BXY_0516800.1"/>
    </source>
</evidence>
<sequence>MAKKIVEYLGCACKARARTLRNCSPKMTWQETAAMILPYYDCTTSAISYVLNVLVIYLARTQMSKSTAEYKVIILLNCGVDLIFSSINLMTETVAEVQDGNLFLLSTSFLGDVPQPYAAMITFTWLWSLLLTVVTVPIQFLYRYSQLCLRNPITTKQYFLIYGGFILALVLHCAAGNLVFETNPLVLRKYEHLMRRNPMFEKRMPVFTLGVKDSPIQALHMLNCMVIVITAYSIVIYCAVKTLRHLKHTAKSLSKSTLAAQKQLTIIMFVQATNPLFMLNFPICLACVLTLLNLNVNGISYFMAPVVAFIPILNPLCVILVIPSFRRFVFCQKRGKNKRVGSTTDATLMRNSISAIS</sequence>
<dbReference type="EMBL" id="CAJFDI010000006">
    <property type="protein sequence ID" value="CAD5233460.1"/>
    <property type="molecule type" value="Genomic_DNA"/>
</dbReference>
<keyword evidence="1" id="KW-1133">Transmembrane helix</keyword>
<keyword evidence="5" id="KW-1185">Reference proteome</keyword>
<feature type="transmembrane region" description="Helical" evidence="1">
    <location>
        <begin position="37"/>
        <end position="58"/>
    </location>
</feature>
<dbReference type="Proteomes" id="UP000659654">
    <property type="component" value="Unassembled WGS sequence"/>
</dbReference>
<organism evidence="4 6">
    <name type="scientific">Bursaphelenchus xylophilus</name>
    <name type="common">Pinewood nematode worm</name>
    <name type="synonym">Aphelenchoides xylophilus</name>
    <dbReference type="NCBI Taxonomy" id="6326"/>
    <lineage>
        <taxon>Eukaryota</taxon>
        <taxon>Metazoa</taxon>
        <taxon>Ecdysozoa</taxon>
        <taxon>Nematoda</taxon>
        <taxon>Chromadorea</taxon>
        <taxon>Rhabditida</taxon>
        <taxon>Tylenchina</taxon>
        <taxon>Tylenchomorpha</taxon>
        <taxon>Aphelenchoidea</taxon>
        <taxon>Aphelenchoididae</taxon>
        <taxon>Bursaphelenchus</taxon>
    </lineage>
</organism>
<evidence type="ECO:0000313" key="3">
    <source>
        <dbReference type="EMBL" id="CAG9128575.1"/>
    </source>
</evidence>
<keyword evidence="1" id="KW-0472">Membrane</keyword>
<evidence type="ECO:0000256" key="1">
    <source>
        <dbReference type="SAM" id="Phobius"/>
    </source>
</evidence>
<dbReference type="InterPro" id="IPR019428">
    <property type="entry name" value="7TM_GPCR_serpentine_rcpt_Str"/>
</dbReference>
<evidence type="ECO:0000313" key="5">
    <source>
        <dbReference type="Proteomes" id="UP000659654"/>
    </source>
</evidence>
<dbReference type="OrthoDB" id="10663794at2759"/>
<dbReference type="PANTHER" id="PTHR45907">
    <property type="entry name" value="SERPENTINE RECEPTOR, CLASS J"/>
    <property type="match status" value="1"/>
</dbReference>
<feature type="transmembrane region" description="Helical" evidence="1">
    <location>
        <begin position="298"/>
        <end position="325"/>
    </location>
</feature>
<evidence type="ECO:0000313" key="2">
    <source>
        <dbReference type="EMBL" id="CAD5233460.1"/>
    </source>
</evidence>
<feature type="transmembrane region" description="Helical" evidence="1">
    <location>
        <begin position="117"/>
        <end position="138"/>
    </location>
</feature>
<feature type="transmembrane region" description="Helical" evidence="1">
    <location>
        <begin position="70"/>
        <end position="90"/>
    </location>
</feature>
<dbReference type="InterPro" id="IPR019423">
    <property type="entry name" value="7TM_GPCR_serpentine_rcpt_Srj"/>
</dbReference>
<dbReference type="PANTHER" id="PTHR45907:SF16">
    <property type="entry name" value="SERPENTINE RECEPTOR, CLASS J"/>
    <property type="match status" value="1"/>
</dbReference>
<feature type="transmembrane region" description="Helical" evidence="1">
    <location>
        <begin position="159"/>
        <end position="180"/>
    </location>
</feature>
<reference evidence="3" key="2">
    <citation type="submission" date="2020-08" db="EMBL/GenBank/DDBJ databases">
        <authorList>
            <person name="Kikuchi T."/>
        </authorList>
    </citation>
    <scope>NUCLEOTIDE SEQUENCE</scope>
    <source>
        <strain evidence="2">Ka4C1</strain>
    </source>
</reference>
<dbReference type="Pfam" id="PF10326">
    <property type="entry name" value="7TM_GPCR_Str"/>
    <property type="match status" value="1"/>
</dbReference>
<protein>
    <submittedName>
        <fullName evidence="2">(pine wood nematode) hypothetical protein</fullName>
    </submittedName>
</protein>
<feature type="transmembrane region" description="Helical" evidence="1">
    <location>
        <begin position="218"/>
        <end position="243"/>
    </location>
</feature>
<reference evidence="6" key="1">
    <citation type="submission" date="2016-11" db="UniProtKB">
        <authorList>
            <consortium name="WormBaseParasite"/>
        </authorList>
    </citation>
    <scope>IDENTIFICATION</scope>
</reference>
<feature type="transmembrane region" description="Helical" evidence="1">
    <location>
        <begin position="264"/>
        <end position="292"/>
    </location>
</feature>
<dbReference type="AlphaFoldDB" id="A0A1I7RWQ5"/>
<accession>A0A1I7RWQ5</accession>
<keyword evidence="1" id="KW-0812">Transmembrane</keyword>
<dbReference type="SMR" id="A0A1I7RWQ5"/>
<dbReference type="WBParaSite" id="BXY_0516800.1">
    <property type="protein sequence ID" value="BXY_0516800.1"/>
    <property type="gene ID" value="BXY_0516800"/>
</dbReference>
<name>A0A1I7RWQ5_BURXY</name>
<dbReference type="EMBL" id="CAJFCV020000006">
    <property type="protein sequence ID" value="CAG9128575.1"/>
    <property type="molecule type" value="Genomic_DNA"/>
</dbReference>
<dbReference type="Proteomes" id="UP000095284">
    <property type="component" value="Unplaced"/>
</dbReference>
<proteinExistence type="predicted"/>
<dbReference type="Proteomes" id="UP000582659">
    <property type="component" value="Unassembled WGS sequence"/>
</dbReference>
<dbReference type="SUPFAM" id="SSF81321">
    <property type="entry name" value="Family A G protein-coupled receptor-like"/>
    <property type="match status" value="1"/>
</dbReference>
<evidence type="ECO:0000313" key="4">
    <source>
        <dbReference type="Proteomes" id="UP000095284"/>
    </source>
</evidence>